<dbReference type="InterPro" id="IPR026699">
    <property type="entry name" value="Exosome_RNA_bind1/RRP40/RRP4"/>
</dbReference>
<dbReference type="GO" id="GO:0071051">
    <property type="term" value="P:poly(A)-dependent snoRNA 3'-end processing"/>
    <property type="evidence" value="ECO:0007669"/>
    <property type="project" value="TreeGrafter"/>
</dbReference>
<dbReference type="InParanoid" id="A0A3N4LKT9"/>
<dbReference type="InterPro" id="IPR048565">
    <property type="entry name" value="S1_RRP4"/>
</dbReference>
<feature type="domain" description="Exosome complex component N-terminal" evidence="7">
    <location>
        <begin position="33"/>
        <end position="80"/>
    </location>
</feature>
<keyword evidence="10" id="KW-1185">Reference proteome</keyword>
<keyword evidence="6" id="KW-0539">Nucleus</keyword>
<reference evidence="9 10" key="1">
    <citation type="journal article" date="2018" name="Nat. Ecol. Evol.">
        <title>Pezizomycetes genomes reveal the molecular basis of ectomycorrhizal truffle lifestyle.</title>
        <authorList>
            <person name="Murat C."/>
            <person name="Payen T."/>
            <person name="Noel B."/>
            <person name="Kuo A."/>
            <person name="Morin E."/>
            <person name="Chen J."/>
            <person name="Kohler A."/>
            <person name="Krizsan K."/>
            <person name="Balestrini R."/>
            <person name="Da Silva C."/>
            <person name="Montanini B."/>
            <person name="Hainaut M."/>
            <person name="Levati E."/>
            <person name="Barry K.W."/>
            <person name="Belfiori B."/>
            <person name="Cichocki N."/>
            <person name="Clum A."/>
            <person name="Dockter R.B."/>
            <person name="Fauchery L."/>
            <person name="Guy J."/>
            <person name="Iotti M."/>
            <person name="Le Tacon F."/>
            <person name="Lindquist E.A."/>
            <person name="Lipzen A."/>
            <person name="Malagnac F."/>
            <person name="Mello A."/>
            <person name="Molinier V."/>
            <person name="Miyauchi S."/>
            <person name="Poulain J."/>
            <person name="Riccioni C."/>
            <person name="Rubini A."/>
            <person name="Sitrit Y."/>
            <person name="Splivallo R."/>
            <person name="Traeger S."/>
            <person name="Wang M."/>
            <person name="Zifcakova L."/>
            <person name="Wipf D."/>
            <person name="Zambonelli A."/>
            <person name="Paolocci F."/>
            <person name="Nowrousian M."/>
            <person name="Ottonello S."/>
            <person name="Baldrian P."/>
            <person name="Spatafora J.W."/>
            <person name="Henrissat B."/>
            <person name="Nagy L.G."/>
            <person name="Aury J.M."/>
            <person name="Wincker P."/>
            <person name="Grigoriev I.V."/>
            <person name="Bonfante P."/>
            <person name="Martin F.M."/>
        </authorList>
    </citation>
    <scope>NUCLEOTIDE SEQUENCE [LARGE SCALE GENOMIC DNA]</scope>
    <source>
        <strain evidence="9 10">ATCC MYA-4762</strain>
    </source>
</reference>
<feature type="domain" description="RRP4 S1" evidence="8">
    <location>
        <begin position="93"/>
        <end position="165"/>
    </location>
</feature>
<dbReference type="FunCoup" id="A0A3N4LKT9">
    <property type="interactions" value="1074"/>
</dbReference>
<dbReference type="Proteomes" id="UP000267821">
    <property type="component" value="Unassembled WGS sequence"/>
</dbReference>
<evidence type="ECO:0000259" key="8">
    <source>
        <dbReference type="Pfam" id="PF21266"/>
    </source>
</evidence>
<dbReference type="SUPFAM" id="SSF54791">
    <property type="entry name" value="Eukaryotic type KH-domain (KH-domain type I)"/>
    <property type="match status" value="1"/>
</dbReference>
<dbReference type="GO" id="GO:0000467">
    <property type="term" value="P:exonucleolytic trimming to generate mature 3'-end of 5.8S rRNA from tricistronic rRNA transcript (SSU-rRNA, 5.8S rRNA, LSU-rRNA)"/>
    <property type="evidence" value="ECO:0007669"/>
    <property type="project" value="TreeGrafter"/>
</dbReference>
<evidence type="ECO:0000256" key="1">
    <source>
        <dbReference type="ARBA" id="ARBA00004123"/>
    </source>
</evidence>
<evidence type="ECO:0000256" key="3">
    <source>
        <dbReference type="ARBA" id="ARBA00022552"/>
    </source>
</evidence>
<dbReference type="GO" id="GO:0071028">
    <property type="term" value="P:nuclear mRNA surveillance"/>
    <property type="evidence" value="ECO:0007669"/>
    <property type="project" value="UniProtKB-ARBA"/>
</dbReference>
<dbReference type="Gene3D" id="2.40.50.140">
    <property type="entry name" value="Nucleic acid-binding proteins"/>
    <property type="match status" value="1"/>
</dbReference>
<dbReference type="GO" id="GO:0071034">
    <property type="term" value="P:CUT catabolic process"/>
    <property type="evidence" value="ECO:0007669"/>
    <property type="project" value="TreeGrafter"/>
</dbReference>
<keyword evidence="4" id="KW-0271">Exosome</keyword>
<gene>
    <name evidence="9" type="ORF">L211DRAFT_790757</name>
</gene>
<evidence type="ECO:0000313" key="9">
    <source>
        <dbReference type="EMBL" id="RPB21271.1"/>
    </source>
</evidence>
<organism evidence="9 10">
    <name type="scientific">Terfezia boudieri ATCC MYA-4762</name>
    <dbReference type="NCBI Taxonomy" id="1051890"/>
    <lineage>
        <taxon>Eukaryota</taxon>
        <taxon>Fungi</taxon>
        <taxon>Dikarya</taxon>
        <taxon>Ascomycota</taxon>
        <taxon>Pezizomycotina</taxon>
        <taxon>Pezizomycetes</taxon>
        <taxon>Pezizales</taxon>
        <taxon>Pezizaceae</taxon>
        <taxon>Terfezia</taxon>
    </lineage>
</organism>
<dbReference type="GO" id="GO:0034475">
    <property type="term" value="P:U4 snRNA 3'-end processing"/>
    <property type="evidence" value="ECO:0007669"/>
    <property type="project" value="TreeGrafter"/>
</dbReference>
<proteinExistence type="inferred from homology"/>
<dbReference type="CDD" id="cd05789">
    <property type="entry name" value="S1_Rrp4"/>
    <property type="match status" value="1"/>
</dbReference>
<dbReference type="GO" id="GO:0000177">
    <property type="term" value="C:cytoplasmic exosome (RNase complex)"/>
    <property type="evidence" value="ECO:0007669"/>
    <property type="project" value="TreeGrafter"/>
</dbReference>
<dbReference type="InterPro" id="IPR012340">
    <property type="entry name" value="NA-bd_OB-fold"/>
</dbReference>
<evidence type="ECO:0000256" key="5">
    <source>
        <dbReference type="ARBA" id="ARBA00022884"/>
    </source>
</evidence>
<evidence type="ECO:0000313" key="10">
    <source>
        <dbReference type="Proteomes" id="UP000267821"/>
    </source>
</evidence>
<keyword evidence="3" id="KW-0698">rRNA processing</keyword>
<evidence type="ECO:0000256" key="6">
    <source>
        <dbReference type="ARBA" id="ARBA00023242"/>
    </source>
</evidence>
<dbReference type="Pfam" id="PF14382">
    <property type="entry name" value="ECR1_N"/>
    <property type="match status" value="1"/>
</dbReference>
<comment type="subcellular location">
    <subcellularLocation>
        <location evidence="1">Nucleus</location>
    </subcellularLocation>
</comment>
<dbReference type="FunFam" id="2.40.50.140:FF:000038">
    <property type="entry name" value="Exosome complex component RRP4"/>
    <property type="match status" value="1"/>
</dbReference>
<dbReference type="SUPFAM" id="SSF50249">
    <property type="entry name" value="Nucleic acid-binding proteins"/>
    <property type="match status" value="1"/>
</dbReference>
<dbReference type="PANTHER" id="PTHR21321:SF4">
    <property type="entry name" value="EXOSOME COMPLEX COMPONENT RRP4"/>
    <property type="match status" value="1"/>
</dbReference>
<evidence type="ECO:0000259" key="7">
    <source>
        <dbReference type="Pfam" id="PF14382"/>
    </source>
</evidence>
<protein>
    <submittedName>
        <fullName evidence="9">Uncharacterized protein</fullName>
    </submittedName>
</protein>
<dbReference type="Gene3D" id="2.40.50.100">
    <property type="match status" value="1"/>
</dbReference>
<dbReference type="InterPro" id="IPR025721">
    <property type="entry name" value="Exosome_cplx_N_dom"/>
</dbReference>
<dbReference type="AlphaFoldDB" id="A0A3N4LKT9"/>
<evidence type="ECO:0000256" key="4">
    <source>
        <dbReference type="ARBA" id="ARBA00022835"/>
    </source>
</evidence>
<comment type="similarity">
    <text evidence="2">Belongs to the RRP4 family.</text>
</comment>
<dbReference type="EMBL" id="ML121561">
    <property type="protein sequence ID" value="RPB21271.1"/>
    <property type="molecule type" value="Genomic_DNA"/>
</dbReference>
<dbReference type="PANTHER" id="PTHR21321">
    <property type="entry name" value="PNAS-3 RELATED"/>
    <property type="match status" value="1"/>
</dbReference>
<dbReference type="SUPFAM" id="SSF110324">
    <property type="entry name" value="Ribosomal L27 protein-like"/>
    <property type="match status" value="1"/>
</dbReference>
<accession>A0A3N4LKT9</accession>
<name>A0A3N4LKT9_9PEZI</name>
<keyword evidence="5" id="KW-0694">RNA-binding</keyword>
<dbReference type="Pfam" id="PF21266">
    <property type="entry name" value="S1_RRP4"/>
    <property type="match status" value="1"/>
</dbReference>
<dbReference type="InterPro" id="IPR036612">
    <property type="entry name" value="KH_dom_type_1_sf"/>
</dbReference>
<evidence type="ECO:0000256" key="2">
    <source>
        <dbReference type="ARBA" id="ARBA00009155"/>
    </source>
</evidence>
<sequence length="361" mass="38400">MDTLISHARRRGGLGGVKKHREILDDDSLSTSIVTPGETVTQDPQWMRGHGTYIPPTTANAVAGTSTTTIISTLAGTLIKTNKLLSISPLATRYTPQIGDLVLGRIHSVQTKRWLVDITSTSLAVLLLSSINLPGGILRRRTAADELQIRGFFSEGDLLVAEVQSLMGLDGGVASLHTRSLRYGKLRNGTLVVVGGGGVVRGRRHVWTITTAAGGGEVDVVAGVNGWIWIAKSTSNGPAGGSQKAGGDGKVGVSITRLEEESSEGLYSSVNEYISVATRREISRLAQCVRAMVRWNVPVDEAGLNAVYEASVTEEMELMGEEMEIDGEGPAVHGGDGSAYWVDGERGRKVVEMGLRSLGRK</sequence>
<dbReference type="STRING" id="1051890.A0A3N4LKT9"/>
<dbReference type="GO" id="GO:0003723">
    <property type="term" value="F:RNA binding"/>
    <property type="evidence" value="ECO:0007669"/>
    <property type="project" value="UniProtKB-KW"/>
</dbReference>
<dbReference type="GO" id="GO:0071035">
    <property type="term" value="P:nuclear polyadenylation-dependent rRNA catabolic process"/>
    <property type="evidence" value="ECO:0007669"/>
    <property type="project" value="TreeGrafter"/>
</dbReference>
<dbReference type="OrthoDB" id="1650at2759"/>
<dbReference type="GO" id="GO:0000176">
    <property type="term" value="C:nuclear exosome (RNase complex)"/>
    <property type="evidence" value="ECO:0007669"/>
    <property type="project" value="TreeGrafter"/>
</dbReference>
<dbReference type="GO" id="GO:0071038">
    <property type="term" value="P:TRAMP-dependent tRNA surveillance pathway"/>
    <property type="evidence" value="ECO:0007669"/>
    <property type="project" value="TreeGrafter"/>
</dbReference>